<dbReference type="Gene3D" id="3.40.190.10">
    <property type="entry name" value="Periplasmic binding protein-like II"/>
    <property type="match status" value="2"/>
</dbReference>
<dbReference type="PANTHER" id="PTHR43649">
    <property type="entry name" value="ARABINOSE-BINDING PROTEIN-RELATED"/>
    <property type="match status" value="1"/>
</dbReference>
<dbReference type="Pfam" id="PF13416">
    <property type="entry name" value="SBP_bac_8"/>
    <property type="match status" value="1"/>
</dbReference>
<dbReference type="EMBL" id="CP042263">
    <property type="protein sequence ID" value="QDY70893.1"/>
    <property type="molecule type" value="Genomic_DNA"/>
</dbReference>
<comment type="subcellular location">
    <subcellularLocation>
        <location evidence="1">Periplasm</location>
    </subcellularLocation>
</comment>
<dbReference type="InterPro" id="IPR006059">
    <property type="entry name" value="SBP"/>
</dbReference>
<gene>
    <name evidence="3" type="ORF">FPZ52_14420</name>
</gene>
<organism evidence="3 4">
    <name type="scientific">Qingshengfaniella alkalisoli</name>
    <dbReference type="NCBI Taxonomy" id="2599296"/>
    <lineage>
        <taxon>Bacteria</taxon>
        <taxon>Pseudomonadati</taxon>
        <taxon>Pseudomonadota</taxon>
        <taxon>Alphaproteobacteria</taxon>
        <taxon>Rhodobacterales</taxon>
        <taxon>Paracoccaceae</taxon>
        <taxon>Qingshengfaniella</taxon>
    </lineage>
</organism>
<dbReference type="AlphaFoldDB" id="A0A5B8IZ96"/>
<dbReference type="PROSITE" id="PS51318">
    <property type="entry name" value="TAT"/>
    <property type="match status" value="1"/>
</dbReference>
<dbReference type="InterPro" id="IPR006311">
    <property type="entry name" value="TAT_signal"/>
</dbReference>
<dbReference type="SUPFAM" id="SSF53850">
    <property type="entry name" value="Periplasmic binding protein-like II"/>
    <property type="match status" value="1"/>
</dbReference>
<protein>
    <submittedName>
        <fullName evidence="3">Extracellular solute-binding protein</fullName>
    </submittedName>
</protein>
<sequence length="429" mass="47576">MSVRLNRRQFGGMVGGAAAASTLASVGAFAQAGDSVRLIWWGNPDRDRRTNEVIDLYMQKTGAEVVPETYGWGDYWQKLATQAAGRNLPDLIQMDYRFIFEYARRGQLAALDPFIGAQLELDDFDENQLASGRVDGSLYGVSLGANSMTHVYKKTILENLGVALPDPTSWTNDDFVAMGNELKGKLPEGMYFSQNMGSLEPRLEVWVRQRGKALYTDDGQLGYDLQDLQDFFAFWKDLQDQGLTPPADVQAQDASQKMEESMFVTGRSLFGFIHSNQLVANQNLVEEEIDITMIPNQDGGEPGQYLKPSMLMSMAESASNKEAAAELMNFFVTDPEANDILQIERGVSGDASIRERLIENLTDTETKIIDYLNVVATHVGALPPPPPKNAGELDRALRPAWDAIAFEQISVEDGAKDYYDNAVEILERA</sequence>
<dbReference type="OrthoDB" id="5897001at2"/>
<accession>A0A5B8IZ96</accession>
<dbReference type="InterPro" id="IPR050490">
    <property type="entry name" value="Bact_solute-bd_prot1"/>
</dbReference>
<evidence type="ECO:0000313" key="3">
    <source>
        <dbReference type="EMBL" id="QDY70893.1"/>
    </source>
</evidence>
<dbReference type="Proteomes" id="UP000318483">
    <property type="component" value="Plasmid unnamed2"/>
</dbReference>
<proteinExistence type="inferred from homology"/>
<evidence type="ECO:0000256" key="2">
    <source>
        <dbReference type="ARBA" id="ARBA00008520"/>
    </source>
</evidence>
<dbReference type="RefSeq" id="WP_146366309.1">
    <property type="nucleotide sequence ID" value="NZ_CP042263.1"/>
</dbReference>
<evidence type="ECO:0000313" key="4">
    <source>
        <dbReference type="Proteomes" id="UP000318483"/>
    </source>
</evidence>
<comment type="similarity">
    <text evidence="2">Belongs to the bacterial solute-binding protein 1 family.</text>
</comment>
<evidence type="ECO:0000256" key="1">
    <source>
        <dbReference type="ARBA" id="ARBA00004418"/>
    </source>
</evidence>
<keyword evidence="3" id="KW-0614">Plasmid</keyword>
<keyword evidence="4" id="KW-1185">Reference proteome</keyword>
<geneLocation type="plasmid" evidence="3 4">
    <name>unnamed2</name>
</geneLocation>
<dbReference type="GO" id="GO:0042597">
    <property type="term" value="C:periplasmic space"/>
    <property type="evidence" value="ECO:0007669"/>
    <property type="project" value="UniProtKB-SubCell"/>
</dbReference>
<reference evidence="3 4" key="1">
    <citation type="submission" date="2019-07" db="EMBL/GenBank/DDBJ databases">
        <title>Litoreibacter alkalisoli sp. nov., isolated from saline-alkaline soil.</title>
        <authorList>
            <person name="Wang S."/>
            <person name="Xu L."/>
            <person name="Xing Y.-T."/>
            <person name="Sun J.-Q."/>
        </authorList>
    </citation>
    <scope>NUCLEOTIDE SEQUENCE [LARGE SCALE GENOMIC DNA]</scope>
    <source>
        <strain evidence="3 4">LN3S51</strain>
        <plasmid evidence="3 4">unnamed2</plasmid>
    </source>
</reference>
<name>A0A5B8IZ96_9RHOB</name>
<dbReference type="KEGG" id="lit:FPZ52_14420"/>
<dbReference type="PANTHER" id="PTHR43649:SF11">
    <property type="entry name" value="ABC TRANSPORTER SUBSTRATE-BINDING PROTEIN YESO-RELATED"/>
    <property type="match status" value="1"/>
</dbReference>